<proteinExistence type="predicted"/>
<protein>
    <recommendedName>
        <fullName evidence="6">LIM zinc-binding domain-containing protein</fullName>
    </recommendedName>
</protein>
<dbReference type="STRING" id="6832.A0A553NZW3"/>
<dbReference type="EMBL" id="VCGU01000009">
    <property type="protein sequence ID" value="TRY70984.1"/>
    <property type="molecule type" value="Genomic_DNA"/>
</dbReference>
<dbReference type="GO" id="GO:0098609">
    <property type="term" value="P:cell-cell adhesion"/>
    <property type="evidence" value="ECO:0007669"/>
    <property type="project" value="TreeGrafter"/>
</dbReference>
<dbReference type="CDD" id="cd08368">
    <property type="entry name" value="LIM"/>
    <property type="match status" value="1"/>
</dbReference>
<dbReference type="PROSITE" id="PS50023">
    <property type="entry name" value="LIM_DOMAIN_2"/>
    <property type="match status" value="2"/>
</dbReference>
<evidence type="ECO:0000313" key="7">
    <source>
        <dbReference type="EMBL" id="TRY70984.1"/>
    </source>
</evidence>
<dbReference type="PROSITE" id="PS00478">
    <property type="entry name" value="LIM_DOMAIN_1"/>
    <property type="match status" value="1"/>
</dbReference>
<evidence type="ECO:0000259" key="6">
    <source>
        <dbReference type="PROSITE" id="PS50023"/>
    </source>
</evidence>
<organism evidence="7 8">
    <name type="scientific">Tigriopus californicus</name>
    <name type="common">Marine copepod</name>
    <dbReference type="NCBI Taxonomy" id="6832"/>
    <lineage>
        <taxon>Eukaryota</taxon>
        <taxon>Metazoa</taxon>
        <taxon>Ecdysozoa</taxon>
        <taxon>Arthropoda</taxon>
        <taxon>Crustacea</taxon>
        <taxon>Multicrustacea</taxon>
        <taxon>Hexanauplia</taxon>
        <taxon>Copepoda</taxon>
        <taxon>Harpacticoida</taxon>
        <taxon>Harpacticidae</taxon>
        <taxon>Tigriopus</taxon>
    </lineage>
</organism>
<evidence type="ECO:0000256" key="1">
    <source>
        <dbReference type="ARBA" id="ARBA00022723"/>
    </source>
</evidence>
<dbReference type="OMA" id="VALNTKW"/>
<dbReference type="PANTHER" id="PTHR24207">
    <property type="entry name" value="ZYX102 PROTEIN"/>
    <property type="match status" value="1"/>
</dbReference>
<evidence type="ECO:0000256" key="5">
    <source>
        <dbReference type="PROSITE-ProRule" id="PRU00125"/>
    </source>
</evidence>
<dbReference type="GO" id="GO:0046872">
    <property type="term" value="F:metal ion binding"/>
    <property type="evidence" value="ECO:0007669"/>
    <property type="project" value="UniProtKB-KW"/>
</dbReference>
<evidence type="ECO:0000256" key="2">
    <source>
        <dbReference type="ARBA" id="ARBA00022737"/>
    </source>
</evidence>
<keyword evidence="3 5" id="KW-0862">Zinc</keyword>
<keyword evidence="4 5" id="KW-0440">LIM domain</keyword>
<dbReference type="SUPFAM" id="SSF57716">
    <property type="entry name" value="Glucocorticoid receptor-like (DNA-binding domain)"/>
    <property type="match status" value="2"/>
</dbReference>
<sequence length="199" mass="22523">MICDECQTEISGTYFKQGERNICEKDYEAKYRKKCSKCEKSITGSYYNAKDNKFVCADCYKSDLGGSMDCRKCGKEVSGGELVRALDGLFHPDCFRCFKCNLSLSDKSVSFIPDEKKNIYCKDCYHKTFSPRCCGCQEMIIPKAGEKSVSKLSALGKDWHPECFKCEECSVLFSGPDGQKCYPLEEVPLCMDCHKAKFT</sequence>
<dbReference type="SMART" id="SM00132">
    <property type="entry name" value="LIM"/>
    <property type="match status" value="3"/>
</dbReference>
<keyword evidence="8" id="KW-1185">Reference proteome</keyword>
<evidence type="ECO:0000313" key="8">
    <source>
        <dbReference type="Proteomes" id="UP000318571"/>
    </source>
</evidence>
<dbReference type="PANTHER" id="PTHR24207:SF2">
    <property type="entry name" value="ZYX102 PROTEIN"/>
    <property type="match status" value="1"/>
</dbReference>
<dbReference type="Pfam" id="PF00412">
    <property type="entry name" value="LIM"/>
    <property type="match status" value="2"/>
</dbReference>
<evidence type="ECO:0000256" key="4">
    <source>
        <dbReference type="ARBA" id="ARBA00023038"/>
    </source>
</evidence>
<comment type="caution">
    <text evidence="7">The sequence shown here is derived from an EMBL/GenBank/DDBJ whole genome shotgun (WGS) entry which is preliminary data.</text>
</comment>
<dbReference type="Gene3D" id="2.10.110.10">
    <property type="entry name" value="Cysteine Rich Protein"/>
    <property type="match status" value="3"/>
</dbReference>
<dbReference type="InterPro" id="IPR001781">
    <property type="entry name" value="Znf_LIM"/>
</dbReference>
<dbReference type="AlphaFoldDB" id="A0A553NZW3"/>
<keyword evidence="1 5" id="KW-0479">Metal-binding</keyword>
<reference evidence="7 8" key="1">
    <citation type="journal article" date="2018" name="Nat. Ecol. Evol.">
        <title>Genomic signatures of mitonuclear coevolution across populations of Tigriopus californicus.</title>
        <authorList>
            <person name="Barreto F.S."/>
            <person name="Watson E.T."/>
            <person name="Lima T.G."/>
            <person name="Willett C.S."/>
            <person name="Edmands S."/>
            <person name="Li W."/>
            <person name="Burton R.S."/>
        </authorList>
    </citation>
    <scope>NUCLEOTIDE SEQUENCE [LARGE SCALE GENOMIC DNA]</scope>
    <source>
        <strain evidence="7 8">San Diego</strain>
    </source>
</reference>
<dbReference type="GO" id="GO:0001725">
    <property type="term" value="C:stress fiber"/>
    <property type="evidence" value="ECO:0007669"/>
    <property type="project" value="TreeGrafter"/>
</dbReference>
<keyword evidence="2" id="KW-0677">Repeat</keyword>
<accession>A0A553NZW3</accession>
<dbReference type="Proteomes" id="UP000318571">
    <property type="component" value="Chromosome 9"/>
</dbReference>
<feature type="domain" description="LIM zinc-binding" evidence="6">
    <location>
        <begin position="132"/>
        <end position="199"/>
    </location>
</feature>
<dbReference type="GO" id="GO:0005925">
    <property type="term" value="C:focal adhesion"/>
    <property type="evidence" value="ECO:0007669"/>
    <property type="project" value="TreeGrafter"/>
</dbReference>
<feature type="domain" description="LIM zinc-binding" evidence="6">
    <location>
        <begin position="68"/>
        <end position="131"/>
    </location>
</feature>
<evidence type="ECO:0000256" key="3">
    <source>
        <dbReference type="ARBA" id="ARBA00022833"/>
    </source>
</evidence>
<name>A0A553NZW3_TIGCA</name>
<gene>
    <name evidence="7" type="ORF">TCAL_02412</name>
</gene>